<comment type="caution">
    <text evidence="1">The sequence shown here is derived from an EMBL/GenBank/DDBJ whole genome shotgun (WGS) entry which is preliminary data.</text>
</comment>
<dbReference type="RefSeq" id="WP_195751920.1">
    <property type="nucleotide sequence ID" value="NZ_JADOFV010000003.1"/>
</dbReference>
<proteinExistence type="predicted"/>
<evidence type="ECO:0000313" key="1">
    <source>
        <dbReference type="EMBL" id="MBF7127250.1"/>
    </source>
</evidence>
<evidence type="ECO:0000313" key="2">
    <source>
        <dbReference type="Proteomes" id="UP000743107"/>
    </source>
</evidence>
<protein>
    <submittedName>
        <fullName evidence="1">Uncharacterized protein</fullName>
    </submittedName>
</protein>
<dbReference type="EMBL" id="JADOFV010000003">
    <property type="protein sequence ID" value="MBF7127250.1"/>
    <property type="molecule type" value="Genomic_DNA"/>
</dbReference>
<dbReference type="AlphaFoldDB" id="A0AA40X9B3"/>
<organism evidence="1 2">
    <name type="scientific">Pediococcus pentosaceus</name>
    <dbReference type="NCBI Taxonomy" id="1255"/>
    <lineage>
        <taxon>Bacteria</taxon>
        <taxon>Bacillati</taxon>
        <taxon>Bacillota</taxon>
        <taxon>Bacilli</taxon>
        <taxon>Lactobacillales</taxon>
        <taxon>Lactobacillaceae</taxon>
        <taxon>Pediococcus</taxon>
    </lineage>
</organism>
<sequence length="140" mass="17085">MTNKLNLTPIDSFKNKSLTSIKEIDNDRMAIPRMTYNVDSIHKQSESMKEYHRINYDLPIYERPWTMYQVEKILKRWYSLDVNVNDLMVDDLKLLQSFYRRFKLLKPEEQRVLIKVYHPYCSQNRTDQVTKIKRKLMKMC</sequence>
<gene>
    <name evidence="1" type="ORF">ITQ97_05460</name>
</gene>
<reference evidence="1" key="1">
    <citation type="submission" date="2020-11" db="EMBL/GenBank/DDBJ databases">
        <title>Antibiotic susceptibility profiles of Pediococcus pentosaceus from various origins and their implications for the safety assessment of strains with food-technology applications.</title>
        <authorList>
            <person name="Shani N."/>
            <person name="Oberhaensli S."/>
            <person name="Arias E."/>
        </authorList>
    </citation>
    <scope>NUCLEOTIDE SEQUENCE</scope>
    <source>
        <strain evidence="1">FAM 19164</strain>
    </source>
</reference>
<name>A0AA40X9B3_PEDPE</name>
<dbReference type="Proteomes" id="UP000743107">
    <property type="component" value="Unassembled WGS sequence"/>
</dbReference>
<accession>A0AA40X9B3</accession>